<dbReference type="EMBL" id="JBJQND010000005">
    <property type="protein sequence ID" value="KAL3878040.1"/>
    <property type="molecule type" value="Genomic_DNA"/>
</dbReference>
<dbReference type="SUPFAM" id="SSF49313">
    <property type="entry name" value="Cadherin-like"/>
    <property type="match status" value="1"/>
</dbReference>
<dbReference type="Proteomes" id="UP001634394">
    <property type="component" value="Unassembled WGS sequence"/>
</dbReference>
<accession>A0ABD3WX04</accession>
<proteinExistence type="predicted"/>
<evidence type="ECO:0000313" key="2">
    <source>
        <dbReference type="Proteomes" id="UP001634394"/>
    </source>
</evidence>
<feature type="non-terminal residue" evidence="1">
    <location>
        <position position="108"/>
    </location>
</feature>
<keyword evidence="2" id="KW-1185">Reference proteome</keyword>
<protein>
    <recommendedName>
        <fullName evidence="3">Cadherin domain-containing protein</fullName>
    </recommendedName>
</protein>
<sequence length="108" mass="11942">YSIYAEDGGSPPKRSANIPLTITLLRNNFAPYFINEPYTVDITNSMTPLISLVQVTARDDDINAPYNTISYSLIGDDNAPMLFQINQQGQISIQSGASVNTDSVTYYR</sequence>
<gene>
    <name evidence="1" type="ORF">ACJMK2_035676</name>
</gene>
<comment type="caution">
    <text evidence="1">The sequence shown here is derived from an EMBL/GenBank/DDBJ whole genome shotgun (WGS) entry which is preliminary data.</text>
</comment>
<evidence type="ECO:0008006" key="3">
    <source>
        <dbReference type="Google" id="ProtNLM"/>
    </source>
</evidence>
<dbReference type="Gene3D" id="2.60.40.60">
    <property type="entry name" value="Cadherins"/>
    <property type="match status" value="1"/>
</dbReference>
<evidence type="ECO:0000313" key="1">
    <source>
        <dbReference type="EMBL" id="KAL3878040.1"/>
    </source>
</evidence>
<dbReference type="AlphaFoldDB" id="A0ABD3WX04"/>
<organism evidence="1 2">
    <name type="scientific">Sinanodonta woodiana</name>
    <name type="common">Chinese pond mussel</name>
    <name type="synonym">Anodonta woodiana</name>
    <dbReference type="NCBI Taxonomy" id="1069815"/>
    <lineage>
        <taxon>Eukaryota</taxon>
        <taxon>Metazoa</taxon>
        <taxon>Spiralia</taxon>
        <taxon>Lophotrochozoa</taxon>
        <taxon>Mollusca</taxon>
        <taxon>Bivalvia</taxon>
        <taxon>Autobranchia</taxon>
        <taxon>Heteroconchia</taxon>
        <taxon>Palaeoheterodonta</taxon>
        <taxon>Unionida</taxon>
        <taxon>Unionoidea</taxon>
        <taxon>Unionidae</taxon>
        <taxon>Unioninae</taxon>
        <taxon>Sinanodonta</taxon>
    </lineage>
</organism>
<name>A0ABD3WX04_SINWO</name>
<dbReference type="CDD" id="cd11304">
    <property type="entry name" value="Cadherin_repeat"/>
    <property type="match status" value="1"/>
</dbReference>
<reference evidence="1 2" key="1">
    <citation type="submission" date="2024-11" db="EMBL/GenBank/DDBJ databases">
        <title>Chromosome-level genome assembly of the freshwater bivalve Anodonta woodiana.</title>
        <authorList>
            <person name="Chen X."/>
        </authorList>
    </citation>
    <scope>NUCLEOTIDE SEQUENCE [LARGE SCALE GENOMIC DNA]</scope>
    <source>
        <strain evidence="1">MN2024</strain>
        <tissue evidence="1">Gills</tissue>
    </source>
</reference>
<dbReference type="InterPro" id="IPR015919">
    <property type="entry name" value="Cadherin-like_sf"/>
</dbReference>
<feature type="non-terminal residue" evidence="1">
    <location>
        <position position="1"/>
    </location>
</feature>